<gene>
    <name evidence="3" type="ORF">ACFFTP_24790</name>
</gene>
<evidence type="ECO:0000256" key="1">
    <source>
        <dbReference type="SAM" id="MobiDB-lite"/>
    </source>
</evidence>
<feature type="compositionally biased region" description="Pro residues" evidence="1">
    <location>
        <begin position="233"/>
        <end position="244"/>
    </location>
</feature>
<proteinExistence type="predicted"/>
<dbReference type="Proteomes" id="UP001589716">
    <property type="component" value="Unassembled WGS sequence"/>
</dbReference>
<organism evidence="3 4">
    <name type="scientific">Streptomyces roseoviridis</name>
    <dbReference type="NCBI Taxonomy" id="67361"/>
    <lineage>
        <taxon>Bacteria</taxon>
        <taxon>Bacillati</taxon>
        <taxon>Actinomycetota</taxon>
        <taxon>Actinomycetes</taxon>
        <taxon>Kitasatosporales</taxon>
        <taxon>Streptomycetaceae</taxon>
        <taxon>Streptomyces</taxon>
    </lineage>
</organism>
<feature type="compositionally biased region" description="Basic and acidic residues" evidence="1">
    <location>
        <begin position="246"/>
        <end position="263"/>
    </location>
</feature>
<sequence length="263" mass="27610">MIRNIVGSVLALLGATAAVWSPFRAWYDGRHGRDYAIDELFTGVTDAKAEIIGSLFLPFAFAALLTLIGIVLRSRVLVAVAGVVVLGFTILWMVRVGQVEDGLSVGSDGRGLGDGVATALGGGVLLLLAALVMSGRGRRHATRLDESRGETTAAAGQGQTYGYEGRGHDGRGHDGQTYGYEAQGHGRGYEEPGYEEPGHHGRGHDGQTYGYGAQGHGRGYEEPGGRGDGGPESAPPPTSPPPSSDRPWDPGRDETPPPPERRA</sequence>
<evidence type="ECO:0000313" key="3">
    <source>
        <dbReference type="EMBL" id="MFB9557391.1"/>
    </source>
</evidence>
<protein>
    <submittedName>
        <fullName evidence="3">Uncharacterized protein</fullName>
    </submittedName>
</protein>
<feature type="transmembrane region" description="Helical" evidence="2">
    <location>
        <begin position="76"/>
        <end position="95"/>
    </location>
</feature>
<feature type="transmembrane region" description="Helical" evidence="2">
    <location>
        <begin position="115"/>
        <end position="133"/>
    </location>
</feature>
<keyword evidence="4" id="KW-1185">Reference proteome</keyword>
<name>A0ABV5QV33_9ACTN</name>
<feature type="transmembrane region" description="Helical" evidence="2">
    <location>
        <begin position="51"/>
        <end position="71"/>
    </location>
</feature>
<dbReference type="EMBL" id="JBHMCT010000015">
    <property type="protein sequence ID" value="MFB9557391.1"/>
    <property type="molecule type" value="Genomic_DNA"/>
</dbReference>
<evidence type="ECO:0000256" key="2">
    <source>
        <dbReference type="SAM" id="Phobius"/>
    </source>
</evidence>
<evidence type="ECO:0000313" key="4">
    <source>
        <dbReference type="Proteomes" id="UP001589716"/>
    </source>
</evidence>
<keyword evidence="2" id="KW-1133">Transmembrane helix</keyword>
<dbReference type="RefSeq" id="WP_345487328.1">
    <property type="nucleotide sequence ID" value="NZ_BAAAWU010000001.1"/>
</dbReference>
<comment type="caution">
    <text evidence="3">The sequence shown here is derived from an EMBL/GenBank/DDBJ whole genome shotgun (WGS) entry which is preliminary data.</text>
</comment>
<feature type="compositionally biased region" description="Basic and acidic residues" evidence="1">
    <location>
        <begin position="196"/>
        <end position="205"/>
    </location>
</feature>
<reference evidence="3 4" key="1">
    <citation type="submission" date="2024-09" db="EMBL/GenBank/DDBJ databases">
        <authorList>
            <person name="Sun Q."/>
            <person name="Mori K."/>
        </authorList>
    </citation>
    <scope>NUCLEOTIDE SEQUENCE [LARGE SCALE GENOMIC DNA]</scope>
    <source>
        <strain evidence="3 4">JCM 4414</strain>
    </source>
</reference>
<keyword evidence="2" id="KW-0472">Membrane</keyword>
<feature type="compositionally biased region" description="Basic and acidic residues" evidence="1">
    <location>
        <begin position="165"/>
        <end position="174"/>
    </location>
</feature>
<accession>A0ABV5QV33</accession>
<feature type="region of interest" description="Disordered" evidence="1">
    <location>
        <begin position="140"/>
        <end position="263"/>
    </location>
</feature>
<keyword evidence="2" id="KW-0812">Transmembrane</keyword>